<gene>
    <name evidence="1" type="ORF">LEP1GSC035_4866</name>
</gene>
<organism evidence="1 2">
    <name type="scientific">Leptospira noguchii str. 2007001578</name>
    <dbReference type="NCBI Taxonomy" id="1049974"/>
    <lineage>
        <taxon>Bacteria</taxon>
        <taxon>Pseudomonadati</taxon>
        <taxon>Spirochaetota</taxon>
        <taxon>Spirochaetia</taxon>
        <taxon>Leptospirales</taxon>
        <taxon>Leptospiraceae</taxon>
        <taxon>Leptospira</taxon>
    </lineage>
</organism>
<evidence type="ECO:0000313" key="1">
    <source>
        <dbReference type="EMBL" id="EMM99051.1"/>
    </source>
</evidence>
<proteinExistence type="predicted"/>
<comment type="caution">
    <text evidence="1">The sequence shown here is derived from an EMBL/GenBank/DDBJ whole genome shotgun (WGS) entry which is preliminary data.</text>
</comment>
<protein>
    <submittedName>
        <fullName evidence="1">Uncharacterized protein</fullName>
    </submittedName>
</protein>
<name>A0ABN0IXQ1_9LEPT</name>
<dbReference type="EMBL" id="AHMH02000132">
    <property type="protein sequence ID" value="EMM99051.1"/>
    <property type="molecule type" value="Genomic_DNA"/>
</dbReference>
<accession>A0ABN0IXQ1</accession>
<keyword evidence="2" id="KW-1185">Reference proteome</keyword>
<evidence type="ECO:0000313" key="2">
    <source>
        <dbReference type="Proteomes" id="UP000012099"/>
    </source>
</evidence>
<reference evidence="1 2" key="1">
    <citation type="submission" date="2013-01" db="EMBL/GenBank/DDBJ databases">
        <authorList>
            <person name="Harkins D.M."/>
            <person name="Durkin A.S."/>
            <person name="Brinkac L.M."/>
            <person name="Haft D.H."/>
            <person name="Selengut J.D."/>
            <person name="Sanka R."/>
            <person name="DePew J."/>
            <person name="Purushe J."/>
            <person name="Whelen A.C."/>
            <person name="Vinetz J.M."/>
            <person name="Sutton G.G."/>
            <person name="Nierman W.C."/>
            <person name="Fouts D.E."/>
        </authorList>
    </citation>
    <scope>NUCLEOTIDE SEQUENCE [LARGE SCALE GENOMIC DNA]</scope>
    <source>
        <strain evidence="1 2">2007001578</strain>
    </source>
</reference>
<dbReference type="Proteomes" id="UP000012099">
    <property type="component" value="Unassembled WGS sequence"/>
</dbReference>
<sequence length="41" mass="4850">MWELIRLENSLSFSFTELCAIYSFLDKRFFTQGISLGKNRS</sequence>